<evidence type="ECO:0000313" key="5">
    <source>
        <dbReference type="EMBL" id="EPR38768.1"/>
    </source>
</evidence>
<dbReference type="SUPFAM" id="SSF51412">
    <property type="entry name" value="Inosine monophosphate dehydrogenase (IMPDH)"/>
    <property type="match status" value="1"/>
</dbReference>
<feature type="region of interest" description="Disordered" evidence="4">
    <location>
        <begin position="243"/>
        <end position="269"/>
    </location>
</feature>
<dbReference type="InterPro" id="IPR004136">
    <property type="entry name" value="NMO"/>
</dbReference>
<comment type="caution">
    <text evidence="5">The sequence shown here is derived from an EMBL/GenBank/DDBJ whole genome shotgun (WGS) entry which is preliminary data.</text>
</comment>
<dbReference type="CDD" id="cd04730">
    <property type="entry name" value="NPD_like"/>
    <property type="match status" value="1"/>
</dbReference>
<gene>
    <name evidence="5" type="ORF">dsmv_0178</name>
</gene>
<dbReference type="STRING" id="897.B2D07_04395"/>
<dbReference type="Proteomes" id="UP000014977">
    <property type="component" value="Unassembled WGS sequence"/>
</dbReference>
<keyword evidence="1" id="KW-0285">Flavoprotein</keyword>
<accession>S7V2D6</accession>
<keyword evidence="2" id="KW-0288">FMN</keyword>
<dbReference type="PANTHER" id="PTHR32332">
    <property type="entry name" value="2-NITROPROPANE DIOXYGENASE"/>
    <property type="match status" value="1"/>
</dbReference>
<evidence type="ECO:0000256" key="3">
    <source>
        <dbReference type="ARBA" id="ARBA00023002"/>
    </source>
</evidence>
<evidence type="ECO:0000256" key="2">
    <source>
        <dbReference type="ARBA" id="ARBA00022643"/>
    </source>
</evidence>
<proteinExistence type="predicted"/>
<dbReference type="EMBL" id="ATHJ01000094">
    <property type="protein sequence ID" value="EPR38768.1"/>
    <property type="molecule type" value="Genomic_DNA"/>
</dbReference>
<dbReference type="OrthoDB" id="9778912at2"/>
<keyword evidence="3" id="KW-0560">Oxidoreductase</keyword>
<dbReference type="PATRIC" id="fig|1121405.3.peg.2548"/>
<dbReference type="GO" id="GO:0051213">
    <property type="term" value="F:dioxygenase activity"/>
    <property type="evidence" value="ECO:0007669"/>
    <property type="project" value="UniProtKB-KW"/>
</dbReference>
<dbReference type="Pfam" id="PF03060">
    <property type="entry name" value="NMO"/>
    <property type="match status" value="1"/>
</dbReference>
<dbReference type="PANTHER" id="PTHR32332:SF33">
    <property type="entry name" value="NITRONATE MONOOXYGENASE DOMAIN-CONTAINING PROTEIN"/>
    <property type="match status" value="1"/>
</dbReference>
<dbReference type="Gene3D" id="3.20.20.70">
    <property type="entry name" value="Aldolase class I"/>
    <property type="match status" value="1"/>
</dbReference>
<keyword evidence="6" id="KW-1185">Reference proteome</keyword>
<reference evidence="5 6" key="1">
    <citation type="journal article" date="2013" name="Genome Announc.">
        <title>Draft genome sequences for three mercury-methylating, sulfate-reducing bacteria.</title>
        <authorList>
            <person name="Brown S.D."/>
            <person name="Hurt R.A.Jr."/>
            <person name="Gilmour C.C."/>
            <person name="Elias D.A."/>
        </authorList>
    </citation>
    <scope>NUCLEOTIDE SEQUENCE [LARGE SCALE GENOMIC DNA]</scope>
    <source>
        <strain evidence="5 6">DSM 2059</strain>
    </source>
</reference>
<sequence>MKNFKELPKIIQGGMGIAVSDWRLARAVSKLGQMGVVSGTAIDTVVARRLQLGDTGGNIRRALSHFPWPDMARRFLDAFYVAGGKSPGKPFKLLPRTTVRMERFVMETMIVANFVEVFLAKEDHDGVVGINYLEKVQLPTLPSLFGAILAGVDVVLMGAGIPLSIPGILDRLSAWQSATLKLHVENNPEHIQFSHAFDPETFREGAIFPLKRPRFLAIVSSDIIAKTMIRKATGTVDGFVVENHTAGGHNAPPRRTPKPKGDTASAYGPKDAPNIDRIKALEKPFWLAGGYASPGKLKSALDSGANGVQIGTVFAYCEESGIMPDIRKAVIDRLLTEGVDILTDFQASPTGYPFKLLDLKGYPATIDAVKCRNRVCDLGYLQQLVFNGEDGIQYRCPGEPVNAFISKGGTEVDTVGKMCLCNGLMATVGLGQVRGSDRELPIITAGEDFSAVMTIAGCLGREYSAKDVIDYMFSRLVPVRPPISRQSETQFDFNPSEAFACDAPLLRAQV</sequence>
<dbReference type="GO" id="GO:0018580">
    <property type="term" value="F:nitronate monooxygenase activity"/>
    <property type="evidence" value="ECO:0007669"/>
    <property type="project" value="InterPro"/>
</dbReference>
<keyword evidence="5" id="KW-0223">Dioxygenase</keyword>
<dbReference type="InterPro" id="IPR013785">
    <property type="entry name" value="Aldolase_TIM"/>
</dbReference>
<dbReference type="eggNOG" id="COG2070">
    <property type="taxonomic scope" value="Bacteria"/>
</dbReference>
<dbReference type="AlphaFoldDB" id="S7V2D6"/>
<evidence type="ECO:0000256" key="4">
    <source>
        <dbReference type="SAM" id="MobiDB-lite"/>
    </source>
</evidence>
<name>S7V2D6_DESML</name>
<evidence type="ECO:0000313" key="6">
    <source>
        <dbReference type="Proteomes" id="UP000014977"/>
    </source>
</evidence>
<protein>
    <submittedName>
        <fullName evidence="5">2-nitropropane dioxygenase NPD</fullName>
    </submittedName>
</protein>
<evidence type="ECO:0000256" key="1">
    <source>
        <dbReference type="ARBA" id="ARBA00022630"/>
    </source>
</evidence>
<organism evidence="5 6">
    <name type="scientific">Desulfococcus multivorans DSM 2059</name>
    <dbReference type="NCBI Taxonomy" id="1121405"/>
    <lineage>
        <taxon>Bacteria</taxon>
        <taxon>Pseudomonadati</taxon>
        <taxon>Thermodesulfobacteriota</taxon>
        <taxon>Desulfobacteria</taxon>
        <taxon>Desulfobacterales</taxon>
        <taxon>Desulfococcaceae</taxon>
        <taxon>Desulfococcus</taxon>
    </lineage>
</organism>
<dbReference type="RefSeq" id="WP_020876840.1">
    <property type="nucleotide sequence ID" value="NZ_ATHJ01000094.1"/>
</dbReference>